<dbReference type="InterPro" id="IPR054722">
    <property type="entry name" value="PolX-like_BBD"/>
</dbReference>
<dbReference type="AlphaFoldDB" id="A0A9Q3BPD8"/>
<sequence length="467" mass="52360">MFNDAKYFINFSPREDEVILADGSSIKTLGTGTIHLDLPHSYLKIKNGLLIPQLSVNLLSMATFIQANHTIRKSTSSKSFEVIGPNHEIVIEGSLESGNFVVTQIKATAFSVNFTSQIIMRLQQASGHPSYKYFKQMYSNRQIPHLDFSTSNTGKMTKIPFKGNFPTCHHKLEFLNLDLCGPISPASVSGSKYFLRIFHSFGCEATSLILPTPSELNQEGKLGILIGYGEGHQTYRILNLETGNVKISHHVKFNNNIFHAFSYLDSNKTETFTISDNSYLPFINPNVKISNISHATEENPTQISNTLADEESEIPIQPIDHDLPIESTALKDNATNQLALPKYKGYIWTNKPIDQSKEIIGEVGNPRNILDTSRRPKHSAKFSELTLLDPKTKNKQLTVLKARTGKKVSHKNFKTWPRILFGHHAMSLLIENLSPLLGFSSKKQMKMAILPSLKLDYVCKDLINEKG</sequence>
<evidence type="ECO:0000259" key="1">
    <source>
        <dbReference type="Pfam" id="PF22936"/>
    </source>
</evidence>
<reference evidence="3" key="1">
    <citation type="submission" date="2021-03" db="EMBL/GenBank/DDBJ databases">
        <title>Draft genome sequence of rust myrtle Austropuccinia psidii MF-1, a brazilian biotype.</title>
        <authorList>
            <person name="Quecine M.C."/>
            <person name="Pachon D.M.R."/>
            <person name="Bonatelli M.L."/>
            <person name="Correr F.H."/>
            <person name="Franceschini L.M."/>
            <person name="Leite T.F."/>
            <person name="Margarido G.R.A."/>
            <person name="Almeida C.A."/>
            <person name="Ferrarezi J.A."/>
            <person name="Labate C.A."/>
        </authorList>
    </citation>
    <scope>NUCLEOTIDE SEQUENCE</scope>
    <source>
        <strain evidence="3">MF-1</strain>
    </source>
</reference>
<accession>A0A9Q3BPD8</accession>
<keyword evidence="4" id="KW-1185">Reference proteome</keyword>
<evidence type="ECO:0000313" key="4">
    <source>
        <dbReference type="Proteomes" id="UP000765509"/>
    </source>
</evidence>
<evidence type="ECO:0000259" key="2">
    <source>
        <dbReference type="Pfam" id="PF25597"/>
    </source>
</evidence>
<evidence type="ECO:0000313" key="3">
    <source>
        <dbReference type="EMBL" id="MBW0469027.1"/>
    </source>
</evidence>
<dbReference type="InterPro" id="IPR057670">
    <property type="entry name" value="SH3_retrovirus"/>
</dbReference>
<dbReference type="Proteomes" id="UP000765509">
    <property type="component" value="Unassembled WGS sequence"/>
</dbReference>
<feature type="domain" description="Retroviral polymerase SH3-like" evidence="2">
    <location>
        <begin position="212"/>
        <end position="258"/>
    </location>
</feature>
<dbReference type="Pfam" id="PF25597">
    <property type="entry name" value="SH3_retrovirus"/>
    <property type="match status" value="1"/>
</dbReference>
<gene>
    <name evidence="3" type="ORF">O181_008742</name>
</gene>
<proteinExistence type="predicted"/>
<name>A0A9Q3BPD8_9BASI</name>
<dbReference type="OrthoDB" id="2516903at2759"/>
<organism evidence="3 4">
    <name type="scientific">Austropuccinia psidii MF-1</name>
    <dbReference type="NCBI Taxonomy" id="1389203"/>
    <lineage>
        <taxon>Eukaryota</taxon>
        <taxon>Fungi</taxon>
        <taxon>Dikarya</taxon>
        <taxon>Basidiomycota</taxon>
        <taxon>Pucciniomycotina</taxon>
        <taxon>Pucciniomycetes</taxon>
        <taxon>Pucciniales</taxon>
        <taxon>Sphaerophragmiaceae</taxon>
        <taxon>Austropuccinia</taxon>
    </lineage>
</organism>
<dbReference type="EMBL" id="AVOT02002057">
    <property type="protein sequence ID" value="MBW0469027.1"/>
    <property type="molecule type" value="Genomic_DNA"/>
</dbReference>
<comment type="caution">
    <text evidence="3">The sequence shown here is derived from an EMBL/GenBank/DDBJ whole genome shotgun (WGS) entry which is preliminary data.</text>
</comment>
<protein>
    <submittedName>
        <fullName evidence="3">Uncharacterized protein</fullName>
    </submittedName>
</protein>
<dbReference type="Pfam" id="PF22936">
    <property type="entry name" value="Pol_BBD"/>
    <property type="match status" value="1"/>
</dbReference>
<feature type="domain" description="Retrovirus-related Pol polyprotein from transposon TNT 1-94-like beta-barrel" evidence="1">
    <location>
        <begin position="1"/>
        <end position="66"/>
    </location>
</feature>